<evidence type="ECO:0000256" key="5">
    <source>
        <dbReference type="ARBA" id="ARBA00022606"/>
    </source>
</evidence>
<dbReference type="PRINTS" id="PR00237">
    <property type="entry name" value="GPCRRHODOPSN"/>
</dbReference>
<dbReference type="GO" id="GO:0009881">
    <property type="term" value="F:photoreceptor activity"/>
    <property type="evidence" value="ECO:0007669"/>
    <property type="project" value="UniProtKB-KW"/>
</dbReference>
<dbReference type="Gene3D" id="1.20.1070.10">
    <property type="entry name" value="Rhodopsin 7-helix transmembrane proteins"/>
    <property type="match status" value="1"/>
</dbReference>
<feature type="transmembrane region" description="Helical" evidence="16">
    <location>
        <begin position="67"/>
        <end position="95"/>
    </location>
</feature>
<feature type="transmembrane region" description="Helical" evidence="16">
    <location>
        <begin position="137"/>
        <end position="158"/>
    </location>
</feature>
<keyword evidence="8 16" id="KW-1133">Transmembrane helix</keyword>
<dbReference type="SUPFAM" id="SSF81321">
    <property type="entry name" value="Family A G protein-coupled receptor-like"/>
    <property type="match status" value="1"/>
</dbReference>
<feature type="transmembrane region" description="Helical" evidence="16">
    <location>
        <begin position="107"/>
        <end position="125"/>
    </location>
</feature>
<dbReference type="Ensembl" id="ENSMMOT00000017496.1">
    <property type="protein sequence ID" value="ENSMMOP00000017212.1"/>
    <property type="gene ID" value="ENSMMOG00000013106.1"/>
</dbReference>
<comment type="subcellular location">
    <subcellularLocation>
        <location evidence="2">Cell projection</location>
        <location evidence="2">Cilium</location>
        <location evidence="2">Photoreceptor outer segment</location>
    </subcellularLocation>
    <subcellularLocation>
        <location evidence="1 16">Membrane</location>
        <topology evidence="1 16">Multi-pass membrane protein</topology>
    </subcellularLocation>
</comment>
<accession>A0A3Q3WX67</accession>
<dbReference type="STRING" id="94237.ENSMMOP00000017212"/>
<keyword evidence="7 16" id="KW-0681">Retinal protein</keyword>
<protein>
    <recommendedName>
        <fullName evidence="3">Rhodopsin</fullName>
    </recommendedName>
</protein>
<evidence type="ECO:0000256" key="1">
    <source>
        <dbReference type="ARBA" id="ARBA00004141"/>
    </source>
</evidence>
<keyword evidence="11 16" id="KW-0472">Membrane</keyword>
<feature type="transmembrane region" description="Helical" evidence="16">
    <location>
        <begin position="281"/>
        <end position="300"/>
    </location>
</feature>
<evidence type="ECO:0000256" key="9">
    <source>
        <dbReference type="ARBA" id="ARBA00022991"/>
    </source>
</evidence>
<dbReference type="GO" id="GO:0007602">
    <property type="term" value="P:phototransduction"/>
    <property type="evidence" value="ECO:0007669"/>
    <property type="project" value="UniProtKB-KW"/>
</dbReference>
<dbReference type="InterPro" id="IPR017452">
    <property type="entry name" value="GPCR_Rhodpsn_7TM"/>
</dbReference>
<dbReference type="PROSITE" id="PS50262">
    <property type="entry name" value="G_PROTEIN_RECEP_F1_2"/>
    <property type="match status" value="1"/>
</dbReference>
<keyword evidence="15" id="KW-0966">Cell projection</keyword>
<dbReference type="PANTHER" id="PTHR24240">
    <property type="entry name" value="OPSIN"/>
    <property type="match status" value="1"/>
</dbReference>
<evidence type="ECO:0000256" key="11">
    <source>
        <dbReference type="ARBA" id="ARBA00023136"/>
    </source>
</evidence>
<evidence type="ECO:0000256" key="10">
    <source>
        <dbReference type="ARBA" id="ARBA00023040"/>
    </source>
</evidence>
<evidence type="ECO:0000256" key="3">
    <source>
        <dbReference type="ARBA" id="ARBA00013487"/>
    </source>
</evidence>
<reference evidence="18" key="2">
    <citation type="submission" date="2025-09" db="UniProtKB">
        <authorList>
            <consortium name="Ensembl"/>
        </authorList>
    </citation>
    <scope>IDENTIFICATION</scope>
</reference>
<keyword evidence="10 16" id="KW-0297">G-protein coupled receptor</keyword>
<keyword evidence="5 16" id="KW-0716">Sensory transduction</keyword>
<evidence type="ECO:0000256" key="7">
    <source>
        <dbReference type="ARBA" id="ARBA00022925"/>
    </source>
</evidence>
<dbReference type="GO" id="GO:0016020">
    <property type="term" value="C:membrane"/>
    <property type="evidence" value="ECO:0007669"/>
    <property type="project" value="UniProtKB-SubCell"/>
</dbReference>
<sequence>MESAVLQDISQNPDLHRFVNTEILSQTGYTMLAVAMGVLSAAGIILNALVIVVTVRHRQLRQPLSYALVNLAVCDLGCALFGGVPTTVAGAMGYFSLGRMGCFLEGFAVAFFGIASLCTIGVISVERYIVVSNPMGAVLFQTRHAVAGVVFSWLWSFVWNTPPLFGWGSYELEGVRTSCAPNWYSSDVGDVSYIVVYFLFCFAVPFSVIVASYSQLLWTLHQVTKLQVSAASSTIRVEVQVARMVVVMVLAFLVSWLPYAAMSLVVIMNSSVYIDPVIATIPVYLAKSSNVYNPIIYIFMNKQFRRYAAHTVLCVWKPLASDPQVSEWETTVASLNKSQKVLPKASLK</sequence>
<keyword evidence="14 16" id="KW-0807">Transducer</keyword>
<evidence type="ECO:0000256" key="8">
    <source>
        <dbReference type="ARBA" id="ARBA00022989"/>
    </source>
</evidence>
<dbReference type="PROSITE" id="PS00237">
    <property type="entry name" value="G_PROTEIN_RECEP_F1_1"/>
    <property type="match status" value="1"/>
</dbReference>
<reference evidence="18" key="1">
    <citation type="submission" date="2025-08" db="UniProtKB">
        <authorList>
            <consortium name="Ensembl"/>
        </authorList>
    </citation>
    <scope>IDENTIFICATION</scope>
</reference>
<dbReference type="Pfam" id="PF00001">
    <property type="entry name" value="7tm_1"/>
    <property type="match status" value="1"/>
</dbReference>
<keyword evidence="6 16" id="KW-0812">Transmembrane</keyword>
<dbReference type="AlphaFoldDB" id="A0A3Q3WX67"/>
<feature type="domain" description="G-protein coupled receptors family 1 profile" evidence="17">
    <location>
        <begin position="46"/>
        <end position="297"/>
    </location>
</feature>
<keyword evidence="12" id="KW-1015">Disulfide bond</keyword>
<keyword evidence="4 16" id="KW-0600">Photoreceptor protein</keyword>
<evidence type="ECO:0000256" key="2">
    <source>
        <dbReference type="ARBA" id="ARBA00004504"/>
    </source>
</evidence>
<dbReference type="GO" id="GO:0007601">
    <property type="term" value="P:visual perception"/>
    <property type="evidence" value="ECO:0007669"/>
    <property type="project" value="InterPro"/>
</dbReference>
<feature type="transmembrane region" description="Helical" evidence="16">
    <location>
        <begin position="241"/>
        <end position="261"/>
    </location>
</feature>
<evidence type="ECO:0000256" key="13">
    <source>
        <dbReference type="ARBA" id="ARBA00023170"/>
    </source>
</evidence>
<evidence type="ECO:0000256" key="15">
    <source>
        <dbReference type="ARBA" id="ARBA00023273"/>
    </source>
</evidence>
<evidence type="ECO:0000256" key="14">
    <source>
        <dbReference type="ARBA" id="ARBA00023224"/>
    </source>
</evidence>
<dbReference type="InterPro" id="IPR050125">
    <property type="entry name" value="GPCR_opsins"/>
</dbReference>
<dbReference type="GO" id="GO:0001750">
    <property type="term" value="C:photoreceptor outer segment"/>
    <property type="evidence" value="ECO:0007669"/>
    <property type="project" value="UniProtKB-SubCell"/>
</dbReference>
<dbReference type="InterPro" id="IPR001760">
    <property type="entry name" value="Opsin"/>
</dbReference>
<feature type="transmembrane region" description="Helical" evidence="16">
    <location>
        <begin position="194"/>
        <end position="220"/>
    </location>
</feature>
<evidence type="ECO:0000313" key="19">
    <source>
        <dbReference type="Proteomes" id="UP000261620"/>
    </source>
</evidence>
<evidence type="ECO:0000256" key="12">
    <source>
        <dbReference type="ARBA" id="ARBA00023157"/>
    </source>
</evidence>
<proteinExistence type="inferred from homology"/>
<evidence type="ECO:0000259" key="17">
    <source>
        <dbReference type="PROSITE" id="PS50262"/>
    </source>
</evidence>
<dbReference type="Proteomes" id="UP000261620">
    <property type="component" value="Unplaced"/>
</dbReference>
<evidence type="ECO:0000256" key="6">
    <source>
        <dbReference type="ARBA" id="ARBA00022692"/>
    </source>
</evidence>
<evidence type="ECO:0000256" key="16">
    <source>
        <dbReference type="RuleBase" id="RU004951"/>
    </source>
</evidence>
<dbReference type="GO" id="GO:0004930">
    <property type="term" value="F:G protein-coupled receptor activity"/>
    <property type="evidence" value="ECO:0007669"/>
    <property type="project" value="UniProtKB-KW"/>
</dbReference>
<name>A0A3Q3WX67_MOLML</name>
<dbReference type="InterPro" id="IPR000276">
    <property type="entry name" value="GPCR_Rhodpsn"/>
</dbReference>
<keyword evidence="13 16" id="KW-0675">Receptor</keyword>
<dbReference type="PRINTS" id="PR00238">
    <property type="entry name" value="OPSIN"/>
</dbReference>
<evidence type="ECO:0000256" key="4">
    <source>
        <dbReference type="ARBA" id="ARBA00022543"/>
    </source>
</evidence>
<feature type="transmembrane region" description="Helical" evidence="16">
    <location>
        <begin position="29"/>
        <end position="55"/>
    </location>
</feature>
<keyword evidence="9 16" id="KW-0157">Chromophore</keyword>
<comment type="similarity">
    <text evidence="16">Belongs to the G-protein coupled receptor 1 family. Opsin subfamily.</text>
</comment>
<organism evidence="18 19">
    <name type="scientific">Mola mola</name>
    <name type="common">Ocean sunfish</name>
    <name type="synonym">Tetraodon mola</name>
    <dbReference type="NCBI Taxonomy" id="94237"/>
    <lineage>
        <taxon>Eukaryota</taxon>
        <taxon>Metazoa</taxon>
        <taxon>Chordata</taxon>
        <taxon>Craniata</taxon>
        <taxon>Vertebrata</taxon>
        <taxon>Euteleostomi</taxon>
        <taxon>Actinopterygii</taxon>
        <taxon>Neopterygii</taxon>
        <taxon>Teleostei</taxon>
        <taxon>Neoteleostei</taxon>
        <taxon>Acanthomorphata</taxon>
        <taxon>Eupercaria</taxon>
        <taxon>Tetraodontiformes</taxon>
        <taxon>Molidae</taxon>
        <taxon>Mola</taxon>
    </lineage>
</organism>
<evidence type="ECO:0000313" key="18">
    <source>
        <dbReference type="Ensembl" id="ENSMMOP00000017212.1"/>
    </source>
</evidence>
<keyword evidence="19" id="KW-1185">Reference proteome</keyword>